<dbReference type="PANTHER" id="PTHR47811">
    <property type="entry name" value="TRNA PSEUDOURIDINE SYNTHASE D"/>
    <property type="match status" value="1"/>
</dbReference>
<sequence>MSQLDAAINPARLNSKRTQAQFKLHPEDFVVTERLDVADDGEGEHQWLWIRKRGANTQFVARQLARFADTSPKNVSYAGLKDRNAVTEQWFSVQLPGQETLDWQQLNNEEFQVLKVIRRQKKLKLGLHEANQFKIRLRDVADKGLFEQNWNSLVTDGTLNYFGPQRFGHDQNNLTRGFEWLRAGGSNKRVKKPEQSRLLSSVRSFLFNQIASSRYQQYGFETLAGDCVMLSGSQSVFHVEQWDDELKQRLTTGDIQLTAGQPGWVSKPLISGEAEQFETDCVSPWADIIDCLASKKVKASRRAMRLKPTDPELCWDGSDAVIYFELPKGSFATACISELIDLSVTENDEDSVE</sequence>
<comment type="catalytic activity">
    <reaction evidence="4">
        <text>uridine(13) in tRNA = pseudouridine(13) in tRNA</text>
        <dbReference type="Rhea" id="RHEA:42540"/>
        <dbReference type="Rhea" id="RHEA-COMP:10105"/>
        <dbReference type="Rhea" id="RHEA-COMP:10106"/>
        <dbReference type="ChEBI" id="CHEBI:65314"/>
        <dbReference type="ChEBI" id="CHEBI:65315"/>
        <dbReference type="EC" id="5.4.99.27"/>
    </reaction>
</comment>
<dbReference type="InterPro" id="IPR043165">
    <property type="entry name" value="TruD_insert_sf"/>
</dbReference>
<dbReference type="Pfam" id="PF01142">
    <property type="entry name" value="TruD"/>
    <property type="match status" value="2"/>
</dbReference>
<dbReference type="GO" id="GO:0031119">
    <property type="term" value="P:tRNA pseudouridine synthesis"/>
    <property type="evidence" value="ECO:0007669"/>
    <property type="project" value="UniProtKB-UniRule"/>
</dbReference>
<feature type="domain" description="TRUD" evidence="5">
    <location>
        <begin position="157"/>
        <end position="306"/>
    </location>
</feature>
<evidence type="ECO:0000256" key="4">
    <source>
        <dbReference type="HAMAP-Rule" id="MF_01082"/>
    </source>
</evidence>
<organism evidence="6 7">
    <name type="scientific">Idiomarina baltica</name>
    <dbReference type="NCBI Taxonomy" id="190892"/>
    <lineage>
        <taxon>Bacteria</taxon>
        <taxon>Pseudomonadati</taxon>
        <taxon>Pseudomonadota</taxon>
        <taxon>Gammaproteobacteria</taxon>
        <taxon>Alteromonadales</taxon>
        <taxon>Idiomarinaceae</taxon>
        <taxon>Idiomarina</taxon>
    </lineage>
</organism>
<dbReference type="Gene3D" id="3.30.2340.10">
    <property type="entry name" value="TruD, insertion domain"/>
    <property type="match status" value="1"/>
</dbReference>
<dbReference type="Proteomes" id="UP000262878">
    <property type="component" value="Unassembled WGS sequence"/>
</dbReference>
<dbReference type="EC" id="5.4.99.27" evidence="4"/>
<dbReference type="InterPro" id="IPR001656">
    <property type="entry name" value="PsdUridine_synth_TruD"/>
</dbReference>
<dbReference type="EMBL" id="DMUP01000236">
    <property type="protein sequence ID" value="HAR57031.1"/>
    <property type="molecule type" value="Genomic_DNA"/>
</dbReference>
<dbReference type="STRING" id="314276.OS145_07277"/>
<comment type="similarity">
    <text evidence="1 4">Belongs to the pseudouridine synthase TruD family.</text>
</comment>
<evidence type="ECO:0000259" key="5">
    <source>
        <dbReference type="PROSITE" id="PS50984"/>
    </source>
</evidence>
<dbReference type="InterPro" id="IPR011760">
    <property type="entry name" value="PsdUridine_synth_TruD_insert"/>
</dbReference>
<dbReference type="AlphaFoldDB" id="A0A348WR69"/>
<dbReference type="GO" id="GO:0160150">
    <property type="term" value="F:tRNA pseudouridine(13) synthase activity"/>
    <property type="evidence" value="ECO:0007669"/>
    <property type="project" value="UniProtKB-EC"/>
</dbReference>
<evidence type="ECO:0000256" key="1">
    <source>
        <dbReference type="ARBA" id="ARBA00007953"/>
    </source>
</evidence>
<dbReference type="Gene3D" id="3.30.2350.20">
    <property type="entry name" value="TruD, catalytic domain"/>
    <property type="match status" value="1"/>
</dbReference>
<dbReference type="InterPro" id="IPR050170">
    <property type="entry name" value="TruD_pseudoU_synthase"/>
</dbReference>
<dbReference type="InterPro" id="IPR020103">
    <property type="entry name" value="PsdUridine_synth_cat_dom_sf"/>
</dbReference>
<dbReference type="GO" id="GO:0005829">
    <property type="term" value="C:cytosol"/>
    <property type="evidence" value="ECO:0007669"/>
    <property type="project" value="TreeGrafter"/>
</dbReference>
<keyword evidence="2 4" id="KW-0819">tRNA processing</keyword>
<gene>
    <name evidence="4" type="primary">truD</name>
    <name evidence="6" type="ORF">DCR58_09665</name>
</gene>
<comment type="function">
    <text evidence="4">Responsible for synthesis of pseudouridine from uracil-13 in transfer RNAs.</text>
</comment>
<accession>A0A348WR69</accession>
<feature type="active site" description="Nucleophile" evidence="4">
    <location>
        <position position="82"/>
    </location>
</feature>
<dbReference type="GO" id="GO:0003723">
    <property type="term" value="F:RNA binding"/>
    <property type="evidence" value="ECO:0007669"/>
    <property type="project" value="InterPro"/>
</dbReference>
<dbReference type="PANTHER" id="PTHR47811:SF1">
    <property type="entry name" value="TRNA PSEUDOURIDINE SYNTHASE D"/>
    <property type="match status" value="1"/>
</dbReference>
<evidence type="ECO:0000256" key="2">
    <source>
        <dbReference type="ARBA" id="ARBA00022694"/>
    </source>
</evidence>
<evidence type="ECO:0000256" key="3">
    <source>
        <dbReference type="ARBA" id="ARBA00023235"/>
    </source>
</evidence>
<evidence type="ECO:0000313" key="7">
    <source>
        <dbReference type="Proteomes" id="UP000262878"/>
    </source>
</evidence>
<keyword evidence="3 4" id="KW-0413">Isomerase</keyword>
<dbReference type="PROSITE" id="PS50984">
    <property type="entry name" value="TRUD"/>
    <property type="match status" value="1"/>
</dbReference>
<dbReference type="InterPro" id="IPR020119">
    <property type="entry name" value="PsdUridine_synth_TruD_CS"/>
</dbReference>
<protein>
    <recommendedName>
        <fullName evidence="4">tRNA pseudouridine synthase D</fullName>
        <ecNumber evidence="4">5.4.99.27</ecNumber>
    </recommendedName>
    <alternativeName>
        <fullName evidence="4">tRNA pseudouridine(13) synthase</fullName>
    </alternativeName>
    <alternativeName>
        <fullName evidence="4">tRNA pseudouridylate synthase D</fullName>
    </alternativeName>
    <alternativeName>
        <fullName evidence="4">tRNA-uridine isomerase D</fullName>
    </alternativeName>
</protein>
<proteinExistence type="inferred from homology"/>
<dbReference type="HAMAP" id="MF_01082">
    <property type="entry name" value="TruD"/>
    <property type="match status" value="1"/>
</dbReference>
<evidence type="ECO:0000313" key="6">
    <source>
        <dbReference type="EMBL" id="HAR57031.1"/>
    </source>
</evidence>
<dbReference type="SUPFAM" id="SSF55120">
    <property type="entry name" value="Pseudouridine synthase"/>
    <property type="match status" value="1"/>
</dbReference>
<reference evidence="6 7" key="1">
    <citation type="journal article" date="2018" name="Nat. Biotechnol.">
        <title>A standardized bacterial taxonomy based on genome phylogeny substantially revises the tree of life.</title>
        <authorList>
            <person name="Parks D.H."/>
            <person name="Chuvochina M."/>
            <person name="Waite D.W."/>
            <person name="Rinke C."/>
            <person name="Skarshewski A."/>
            <person name="Chaumeil P.A."/>
            <person name="Hugenholtz P."/>
        </authorList>
    </citation>
    <scope>NUCLEOTIDE SEQUENCE [LARGE SCALE GENOMIC DNA]</scope>
    <source>
        <strain evidence="6">UBA9360</strain>
    </source>
</reference>
<dbReference type="PROSITE" id="PS01268">
    <property type="entry name" value="UPF0024"/>
    <property type="match status" value="1"/>
</dbReference>
<dbReference type="InterPro" id="IPR042214">
    <property type="entry name" value="TruD_catalytic"/>
</dbReference>
<comment type="caution">
    <text evidence="6">The sequence shown here is derived from an EMBL/GenBank/DDBJ whole genome shotgun (WGS) entry which is preliminary data.</text>
</comment>
<name>A0A348WR69_9GAMM</name>